<gene>
    <name evidence="1" type="ORF">B8X00_00570</name>
</gene>
<dbReference type="InterPro" id="IPR050238">
    <property type="entry name" value="DNA_Rep/Repair_Clamp_Loader"/>
</dbReference>
<dbReference type="SUPFAM" id="SSF52540">
    <property type="entry name" value="P-loop containing nucleoside triphosphate hydrolases"/>
    <property type="match status" value="1"/>
</dbReference>
<dbReference type="AlphaFoldDB" id="A0A269Y106"/>
<dbReference type="PANTHER" id="PTHR11669:SF8">
    <property type="entry name" value="DNA POLYMERASE III SUBUNIT DELTA"/>
    <property type="match status" value="1"/>
</dbReference>
<dbReference type="Proteomes" id="UP000216151">
    <property type="component" value="Unassembled WGS sequence"/>
</dbReference>
<dbReference type="Gene3D" id="3.40.50.300">
    <property type="entry name" value="P-loop containing nucleotide triphosphate hydrolases"/>
    <property type="match status" value="1"/>
</dbReference>
<evidence type="ECO:0000313" key="2">
    <source>
        <dbReference type="Proteomes" id="UP000216151"/>
    </source>
</evidence>
<dbReference type="Pfam" id="PF13177">
    <property type="entry name" value="DNA_pol3_delta2"/>
    <property type="match status" value="1"/>
</dbReference>
<reference evidence="1 2" key="1">
    <citation type="submission" date="2017-04" db="EMBL/GenBank/DDBJ databases">
        <title>Kefir bacterial isolates.</title>
        <authorList>
            <person name="Kim Y."/>
            <person name="Blasche S."/>
            <person name="Patil K.R."/>
        </authorList>
    </citation>
    <scope>NUCLEOTIDE SEQUENCE [LARGE SCALE GENOMIC DNA]</scope>
    <source>
        <strain evidence="1 2">KR</strain>
    </source>
</reference>
<proteinExistence type="predicted"/>
<evidence type="ECO:0000313" key="1">
    <source>
        <dbReference type="EMBL" id="PAK79243.1"/>
    </source>
</evidence>
<comment type="caution">
    <text evidence="1">The sequence shown here is derived from an EMBL/GenBank/DDBJ whole genome shotgun (WGS) entry which is preliminary data.</text>
</comment>
<dbReference type="PANTHER" id="PTHR11669">
    <property type="entry name" value="REPLICATION FACTOR C / DNA POLYMERASE III GAMMA-TAU SUBUNIT"/>
    <property type="match status" value="1"/>
</dbReference>
<protein>
    <submittedName>
        <fullName evidence="1">DNA polymerase III subunit delta</fullName>
    </submittedName>
</protein>
<organism evidence="1 2">
    <name type="scientific">Acetobacter fabarum</name>
    <dbReference type="NCBI Taxonomy" id="483199"/>
    <lineage>
        <taxon>Bacteria</taxon>
        <taxon>Pseudomonadati</taxon>
        <taxon>Pseudomonadota</taxon>
        <taxon>Alphaproteobacteria</taxon>
        <taxon>Acetobacterales</taxon>
        <taxon>Acetobacteraceae</taxon>
        <taxon>Acetobacter</taxon>
    </lineage>
</organism>
<dbReference type="InterPro" id="IPR027417">
    <property type="entry name" value="P-loop_NTPase"/>
</dbReference>
<dbReference type="OrthoDB" id="9811073at2"/>
<accession>A0A269Y106</accession>
<sequence length="319" mass="34642">MSDASGLSPRIASLQLQGHEAELALFRGSLAKGRMPHAWLVSGPPGVGKATFAFTLARILLGGMEAENPVARRISAASHADLLVVERGYDEKKQRYRQEIVADDVRPINAFLRRTAAEGGWRVVIVDGAEWMNRSAANAVLKILEEPPPATVLILTSSAPGRLLPTIRSRCRRLELSPLPDAAMQRVLQLLWPDLPTQDFARIVSQSHGAPGKAVALLADTGGNMAALVAEVLQGVPPLRGYEIAEAVLRKDYGFSLFFALLADQLQSTARQAAKAGNRQCMALAAAWEQIMRVHTETERFNLDKQEALIEAMTIASPE</sequence>
<dbReference type="RefSeq" id="WP_095348876.1">
    <property type="nucleotide sequence ID" value="NZ_JBDNMF010000004.1"/>
</dbReference>
<dbReference type="GO" id="GO:0006261">
    <property type="term" value="P:DNA-templated DNA replication"/>
    <property type="evidence" value="ECO:0007669"/>
    <property type="project" value="TreeGrafter"/>
</dbReference>
<dbReference type="NCBIfam" id="NF005677">
    <property type="entry name" value="PRK07471.1"/>
    <property type="match status" value="1"/>
</dbReference>
<dbReference type="EMBL" id="NCXK01000001">
    <property type="protein sequence ID" value="PAK79243.1"/>
    <property type="molecule type" value="Genomic_DNA"/>
</dbReference>
<keyword evidence="2" id="KW-1185">Reference proteome</keyword>
<name>A0A269Y106_9PROT</name>